<evidence type="ECO:0000313" key="2">
    <source>
        <dbReference type="Proteomes" id="UP001497535"/>
    </source>
</evidence>
<dbReference type="Proteomes" id="UP001497535">
    <property type="component" value="Unassembled WGS sequence"/>
</dbReference>
<reference evidence="1" key="1">
    <citation type="submission" date="2023-11" db="EMBL/GenBank/DDBJ databases">
        <authorList>
            <person name="Poullet M."/>
        </authorList>
    </citation>
    <scope>NUCLEOTIDE SEQUENCE</scope>
    <source>
        <strain evidence="1">E1834</strain>
    </source>
</reference>
<proteinExistence type="predicted"/>
<accession>A0ACB0ZJ16</accession>
<protein>
    <submittedName>
        <fullName evidence="1">Uncharacterized protein</fullName>
    </submittedName>
</protein>
<comment type="caution">
    <text evidence="1">The sequence shown here is derived from an EMBL/GenBank/DDBJ whole genome shotgun (WGS) entry which is preliminary data.</text>
</comment>
<sequence>MGVFVFFAHLFSPLFSSSLSLYYPTHSQDVFVIFSFPFYCSPTLHYLKPMIFVYYFL</sequence>
<evidence type="ECO:0000313" key="1">
    <source>
        <dbReference type="EMBL" id="CAK5078993.1"/>
    </source>
</evidence>
<gene>
    <name evidence="1" type="ORF">MENTE1834_LOCUS26068</name>
</gene>
<dbReference type="EMBL" id="CAVMJV010000037">
    <property type="protein sequence ID" value="CAK5078993.1"/>
    <property type="molecule type" value="Genomic_DNA"/>
</dbReference>
<keyword evidence="2" id="KW-1185">Reference proteome</keyword>
<name>A0ACB0ZJ16_MELEN</name>
<organism evidence="1 2">
    <name type="scientific">Meloidogyne enterolobii</name>
    <name type="common">Root-knot nematode worm</name>
    <name type="synonym">Meloidogyne mayaguensis</name>
    <dbReference type="NCBI Taxonomy" id="390850"/>
    <lineage>
        <taxon>Eukaryota</taxon>
        <taxon>Metazoa</taxon>
        <taxon>Ecdysozoa</taxon>
        <taxon>Nematoda</taxon>
        <taxon>Chromadorea</taxon>
        <taxon>Rhabditida</taxon>
        <taxon>Tylenchina</taxon>
        <taxon>Tylenchomorpha</taxon>
        <taxon>Tylenchoidea</taxon>
        <taxon>Meloidogynidae</taxon>
        <taxon>Meloidogyninae</taxon>
        <taxon>Meloidogyne</taxon>
    </lineage>
</organism>